<dbReference type="Proteomes" id="UP000308267">
    <property type="component" value="Unassembled WGS sequence"/>
</dbReference>
<evidence type="ECO:0000256" key="3">
    <source>
        <dbReference type="ARBA" id="ARBA00022448"/>
    </source>
</evidence>
<feature type="transmembrane region" description="Helical" evidence="11">
    <location>
        <begin position="686"/>
        <end position="706"/>
    </location>
</feature>
<dbReference type="GO" id="GO:0004888">
    <property type="term" value="F:transmembrane signaling receptor activity"/>
    <property type="evidence" value="ECO:0007669"/>
    <property type="project" value="InterPro"/>
</dbReference>
<dbReference type="InterPro" id="IPR006202">
    <property type="entry name" value="Neur_chan_lig-bd"/>
</dbReference>
<dbReference type="NCBIfam" id="TIGR00860">
    <property type="entry name" value="LIC"/>
    <property type="match status" value="1"/>
</dbReference>
<feature type="region of interest" description="Disordered" evidence="12">
    <location>
        <begin position="602"/>
        <end position="624"/>
    </location>
</feature>
<feature type="chain" id="PRO_5022248825" description="Ig-like domain-containing protein" evidence="11">
    <location>
        <begin position="19"/>
        <end position="714"/>
    </location>
</feature>
<feature type="region of interest" description="Disordered" evidence="12">
    <location>
        <begin position="655"/>
        <end position="674"/>
    </location>
</feature>
<feature type="transmembrane region" description="Helical" evidence="11">
    <location>
        <begin position="328"/>
        <end position="350"/>
    </location>
</feature>
<feature type="region of interest" description="Disordered" evidence="12">
    <location>
        <begin position="546"/>
        <end position="568"/>
    </location>
</feature>
<feature type="domain" description="Neurotransmitter-gated ion-channel transmembrane" evidence="14">
    <location>
        <begin position="335"/>
        <end position="496"/>
    </location>
</feature>
<dbReference type="PROSITE" id="PS00236">
    <property type="entry name" value="NEUROTR_ION_CHANNEL"/>
    <property type="match status" value="1"/>
</dbReference>
<keyword evidence="9 11" id="KW-0472">Membrane</keyword>
<dbReference type="InterPro" id="IPR036734">
    <property type="entry name" value="Neur_chan_lig-bd_sf"/>
</dbReference>
<dbReference type="OrthoDB" id="6232720at2759"/>
<comment type="similarity">
    <text evidence="11">Belongs to the ligand-gated ion channel (TC 1.A.9) family.</text>
</comment>
<dbReference type="GO" id="GO:0005886">
    <property type="term" value="C:plasma membrane"/>
    <property type="evidence" value="ECO:0007669"/>
    <property type="project" value="UniProtKB-SubCell"/>
</dbReference>
<dbReference type="CDD" id="cd18987">
    <property type="entry name" value="LGIC_ECD_anion"/>
    <property type="match status" value="1"/>
</dbReference>
<dbReference type="PRINTS" id="PR00252">
    <property type="entry name" value="NRIONCHANNEL"/>
</dbReference>
<evidence type="ECO:0000256" key="2">
    <source>
        <dbReference type="ARBA" id="ARBA00004236"/>
    </source>
</evidence>
<keyword evidence="10 11" id="KW-0407">Ion channel</keyword>
<feature type="region of interest" description="Disordered" evidence="12">
    <location>
        <begin position="72"/>
        <end position="94"/>
    </location>
</feature>
<feature type="domain" description="Neurotransmitter-gated ion-channel ligand-binding" evidence="13">
    <location>
        <begin position="115"/>
        <end position="326"/>
    </location>
</feature>
<evidence type="ECO:0000256" key="11">
    <source>
        <dbReference type="RuleBase" id="RU000687"/>
    </source>
</evidence>
<comment type="caution">
    <text evidence="15">The sequence shown here is derived from an EMBL/GenBank/DDBJ whole genome shotgun (WGS) entry which is preliminary data.</text>
</comment>
<evidence type="ECO:0000256" key="12">
    <source>
        <dbReference type="SAM" id="MobiDB-lite"/>
    </source>
</evidence>
<feature type="transmembrane region" description="Helical" evidence="11">
    <location>
        <begin position="356"/>
        <end position="372"/>
    </location>
</feature>
<evidence type="ECO:0000259" key="13">
    <source>
        <dbReference type="Pfam" id="PF02931"/>
    </source>
</evidence>
<evidence type="ECO:0000313" key="16">
    <source>
        <dbReference type="Proteomes" id="UP000308267"/>
    </source>
</evidence>
<dbReference type="CDD" id="cd19049">
    <property type="entry name" value="LGIC_TM_anion"/>
    <property type="match status" value="1"/>
</dbReference>
<dbReference type="GO" id="GO:0005230">
    <property type="term" value="F:extracellular ligand-gated monoatomic ion channel activity"/>
    <property type="evidence" value="ECO:0007669"/>
    <property type="project" value="InterPro"/>
</dbReference>
<feature type="signal peptide" evidence="11">
    <location>
        <begin position="1"/>
        <end position="18"/>
    </location>
</feature>
<dbReference type="InterPro" id="IPR036719">
    <property type="entry name" value="Neuro-gated_channel_TM_sf"/>
</dbReference>
<accession>A0A4S2LFV5</accession>
<evidence type="ECO:0008006" key="17">
    <source>
        <dbReference type="Google" id="ProtNLM"/>
    </source>
</evidence>
<keyword evidence="4" id="KW-1003">Cell membrane</keyword>
<evidence type="ECO:0000313" key="15">
    <source>
        <dbReference type="EMBL" id="TGZ59237.1"/>
    </source>
</evidence>
<keyword evidence="7 11" id="KW-1133">Transmembrane helix</keyword>
<protein>
    <recommendedName>
        <fullName evidence="17">Ig-like domain-containing protein</fullName>
    </recommendedName>
</protein>
<dbReference type="InterPro" id="IPR006029">
    <property type="entry name" value="Neurotrans-gated_channel_TM"/>
</dbReference>
<dbReference type="InterPro" id="IPR018000">
    <property type="entry name" value="Neurotransmitter_ion_chnl_CS"/>
</dbReference>
<name>A0A4S2LFV5_OPIFE</name>
<keyword evidence="8 11" id="KW-0406">Ion transport</keyword>
<evidence type="ECO:0000256" key="10">
    <source>
        <dbReference type="ARBA" id="ARBA00023303"/>
    </source>
</evidence>
<gene>
    <name evidence="15" type="ORF">CRM22_009199</name>
</gene>
<evidence type="ECO:0000256" key="7">
    <source>
        <dbReference type="ARBA" id="ARBA00022989"/>
    </source>
</evidence>
<dbReference type="PRINTS" id="PR00253">
    <property type="entry name" value="GABAARECEPTR"/>
</dbReference>
<evidence type="ECO:0000256" key="8">
    <source>
        <dbReference type="ARBA" id="ARBA00023065"/>
    </source>
</evidence>
<dbReference type="SUPFAM" id="SSF90112">
    <property type="entry name" value="Neurotransmitter-gated ion-channel transmembrane pore"/>
    <property type="match status" value="1"/>
</dbReference>
<keyword evidence="16" id="KW-1185">Reference proteome</keyword>
<dbReference type="InterPro" id="IPR038050">
    <property type="entry name" value="Neuro_actylchol_rec"/>
</dbReference>
<dbReference type="Gene3D" id="1.20.58.390">
    <property type="entry name" value="Neurotransmitter-gated ion-channel transmembrane domain"/>
    <property type="match status" value="2"/>
</dbReference>
<dbReference type="InterPro" id="IPR006201">
    <property type="entry name" value="Neur_channel"/>
</dbReference>
<dbReference type="SUPFAM" id="SSF63712">
    <property type="entry name" value="Nicotinic receptor ligand binding domain-like"/>
    <property type="match status" value="1"/>
</dbReference>
<organism evidence="15 16">
    <name type="scientific">Opisthorchis felineus</name>
    <dbReference type="NCBI Taxonomy" id="147828"/>
    <lineage>
        <taxon>Eukaryota</taxon>
        <taxon>Metazoa</taxon>
        <taxon>Spiralia</taxon>
        <taxon>Lophotrochozoa</taxon>
        <taxon>Platyhelminthes</taxon>
        <taxon>Trematoda</taxon>
        <taxon>Digenea</taxon>
        <taxon>Opisthorchiida</taxon>
        <taxon>Opisthorchiata</taxon>
        <taxon>Opisthorchiidae</taxon>
        <taxon>Opisthorchis</taxon>
    </lineage>
</organism>
<dbReference type="PANTHER" id="PTHR18945">
    <property type="entry name" value="NEUROTRANSMITTER GATED ION CHANNEL"/>
    <property type="match status" value="1"/>
</dbReference>
<keyword evidence="5 11" id="KW-0812">Transmembrane</keyword>
<dbReference type="STRING" id="147828.A0A4S2LFV5"/>
<dbReference type="InterPro" id="IPR006028">
    <property type="entry name" value="GABAA/Glycine_rcpt"/>
</dbReference>
<evidence type="ECO:0000256" key="1">
    <source>
        <dbReference type="ARBA" id="ARBA00004141"/>
    </source>
</evidence>
<evidence type="ECO:0000256" key="6">
    <source>
        <dbReference type="ARBA" id="ARBA00022729"/>
    </source>
</evidence>
<dbReference type="Gene3D" id="2.70.170.10">
    <property type="entry name" value="Neurotransmitter-gated ion-channel ligand-binding domain"/>
    <property type="match status" value="1"/>
</dbReference>
<keyword evidence="3 11" id="KW-0813">Transport</keyword>
<dbReference type="Pfam" id="PF02931">
    <property type="entry name" value="Neur_chan_LBD"/>
    <property type="match status" value="1"/>
</dbReference>
<dbReference type="Pfam" id="PF02932">
    <property type="entry name" value="Neur_chan_memb"/>
    <property type="match status" value="1"/>
</dbReference>
<evidence type="ECO:0000259" key="14">
    <source>
        <dbReference type="Pfam" id="PF02932"/>
    </source>
</evidence>
<reference evidence="15 16" key="1">
    <citation type="journal article" date="2019" name="BMC Genomics">
        <title>New insights from Opisthorchis felineus genome: update on genomics of the epidemiologically important liver flukes.</title>
        <authorList>
            <person name="Ershov N.I."/>
            <person name="Mordvinov V.A."/>
            <person name="Prokhortchouk E.B."/>
            <person name="Pakharukova M.Y."/>
            <person name="Gunbin K.V."/>
            <person name="Ustyantsev K."/>
            <person name="Genaev M.A."/>
            <person name="Blinov A.G."/>
            <person name="Mazur A."/>
            <person name="Boulygina E."/>
            <person name="Tsygankova S."/>
            <person name="Khrameeva E."/>
            <person name="Chekanov N."/>
            <person name="Fan G."/>
            <person name="Xiao A."/>
            <person name="Zhang H."/>
            <person name="Xu X."/>
            <person name="Yang H."/>
            <person name="Solovyev V."/>
            <person name="Lee S.M."/>
            <person name="Liu X."/>
            <person name="Afonnikov D.A."/>
            <person name="Skryabin K.G."/>
        </authorList>
    </citation>
    <scope>NUCLEOTIDE SEQUENCE [LARGE SCALE GENOMIC DNA]</scope>
    <source>
        <strain evidence="15">AK-0245</strain>
        <tissue evidence="15">Whole organism</tissue>
    </source>
</reference>
<proteinExistence type="inferred from homology"/>
<evidence type="ECO:0000256" key="9">
    <source>
        <dbReference type="ARBA" id="ARBA00023136"/>
    </source>
</evidence>
<comment type="subcellular location">
    <subcellularLocation>
        <location evidence="2">Cell membrane</location>
    </subcellularLocation>
    <subcellularLocation>
        <location evidence="1">Membrane</location>
        <topology evidence="1">Multi-pass membrane protein</topology>
    </subcellularLocation>
</comment>
<feature type="compositionally biased region" description="Low complexity" evidence="12">
    <location>
        <begin position="72"/>
        <end position="89"/>
    </location>
</feature>
<evidence type="ECO:0000256" key="5">
    <source>
        <dbReference type="ARBA" id="ARBA00022692"/>
    </source>
</evidence>
<evidence type="ECO:0000256" key="4">
    <source>
        <dbReference type="ARBA" id="ARBA00022475"/>
    </source>
</evidence>
<dbReference type="EMBL" id="SJOL01008950">
    <property type="protein sequence ID" value="TGZ59237.1"/>
    <property type="molecule type" value="Genomic_DNA"/>
</dbReference>
<keyword evidence="6 11" id="KW-0732">Signal</keyword>
<feature type="compositionally biased region" description="Basic and acidic residues" evidence="12">
    <location>
        <begin position="546"/>
        <end position="562"/>
    </location>
</feature>
<sequence>MAFGCLGTWYLVLFFCYPVPFHNLVCPLKLRQFSPPGPYVMSHYQTDPNRNNNYLFPVVPMQHWLQRHLQYPATSERSSSSTRDSATPTKLTNPVVVIDGGDAPSSWGFKPSITEQIIKTIFPSYRSHERPNEQSSDPTNVHVFIHILAVTSINVVQMQYTVDLYLRQQWTDPRLAWETYNHLKHHQNSILLTGQKHRLWLPDLFFRNGKKGFTHDMSVPNFLIRVSPDGSVLYSQKITLILSCSMYLKNYPMDHQECHMNLGSYGYTVDELKFLWREEGAVTVADNLQLLEFESPRGATTQDCTTNGTTSTGTYSCLLLTISFQRLVGSYLVTTYIPEVLIVMVSWLGFWIDVKAAPARISLGLLTLLALLTEGSGVSSKLPRVTYIKAIDVWINTCLLFVIAALVEFAVAYLVAPSDPPFDCENQVRDMIREVLAETLKDTRCCCCYTKCTSHKPIKRALFSKAGKHVNSPSKCGRSTTATKGRSEHTATAAAVCCRSTNQQPLSTSNSKRCPLCQAIQSNCCQCPLCVRIKCSKAPKQNVEKAEPNECCGKPDKSEPRRSRDKRRIVIREPCSSDFFVSSVPGRQRLIASAPLPYVEDPPRKSALKVRPPTTKEPVPQSELLDVGSNPKESFVAIRSLLRLLSLTGLGKSKQILSPRRPPSATAGQKEQAEPYDSEIDAYSRFLFPACFLLFNCCYWFFYLIINRDSPTPR</sequence>
<dbReference type="AlphaFoldDB" id="A0A4S2LFV5"/>
<feature type="transmembrane region" description="Helical" evidence="11">
    <location>
        <begin position="393"/>
        <end position="416"/>
    </location>
</feature>